<dbReference type="PANTHER" id="PTHR43211">
    <property type="entry name" value="FUMARYLACETOACETATE HYDROLASE"/>
    <property type="match status" value="1"/>
</dbReference>
<protein>
    <recommendedName>
        <fullName evidence="1">Fumarylacetoacetase-like C-terminal domain-containing protein</fullName>
    </recommendedName>
</protein>
<name>A0A1S1L4A2_9MYCO</name>
<dbReference type="PANTHER" id="PTHR43211:SF1">
    <property type="entry name" value="BLL6422 PROTEIN"/>
    <property type="match status" value="1"/>
</dbReference>
<dbReference type="InterPro" id="IPR036663">
    <property type="entry name" value="Fumarylacetoacetase_C_sf"/>
</dbReference>
<proteinExistence type="predicted"/>
<dbReference type="Gene3D" id="3.90.850.10">
    <property type="entry name" value="Fumarylacetoacetase-like, C-terminal domain"/>
    <property type="match status" value="1"/>
</dbReference>
<reference evidence="2 3" key="1">
    <citation type="submission" date="2016-10" db="EMBL/GenBank/DDBJ databases">
        <title>Evaluation of Human, Veterinary and Environmental Mycobacterium chelonae Isolates by Core Genome Phylogenomic Analysis, Targeted Gene Comparison, and Anti-microbial Susceptibility Patterns: A Tale of Mistaken Identities.</title>
        <authorList>
            <person name="Fogelson S.B."/>
            <person name="Camus A.C."/>
            <person name="Lorenz W."/>
            <person name="Vasireddy R."/>
            <person name="Vasireddy S."/>
            <person name="Smith T."/>
            <person name="Brown-Elliott B.A."/>
            <person name="Wallace R.J.Jr."/>
            <person name="Hasan N.A."/>
            <person name="Reischl U."/>
            <person name="Sanchez S."/>
        </authorList>
    </citation>
    <scope>NUCLEOTIDE SEQUENCE [LARGE SCALE GENOMIC DNA]</scope>
    <source>
        <strain evidence="2 3">1559</strain>
    </source>
</reference>
<evidence type="ECO:0000313" key="3">
    <source>
        <dbReference type="Proteomes" id="UP000179616"/>
    </source>
</evidence>
<dbReference type="Proteomes" id="UP000179616">
    <property type="component" value="Unassembled WGS sequence"/>
</dbReference>
<dbReference type="InterPro" id="IPR011234">
    <property type="entry name" value="Fumarylacetoacetase-like_C"/>
</dbReference>
<gene>
    <name evidence="2" type="ORF">BKG76_23285</name>
</gene>
<dbReference type="EMBL" id="MLIK01000027">
    <property type="protein sequence ID" value="OHU18130.1"/>
    <property type="molecule type" value="Genomic_DNA"/>
</dbReference>
<dbReference type="Pfam" id="PF01557">
    <property type="entry name" value="FAA_hydrolase"/>
    <property type="match status" value="1"/>
</dbReference>
<comment type="caution">
    <text evidence="2">The sequence shown here is derived from an EMBL/GenBank/DDBJ whole genome shotgun (WGS) entry which is preliminary data.</text>
</comment>
<evidence type="ECO:0000313" key="2">
    <source>
        <dbReference type="EMBL" id="OHU18130.1"/>
    </source>
</evidence>
<organism evidence="2 3">
    <name type="scientific">Mycobacteroides franklinii</name>
    <dbReference type="NCBI Taxonomy" id="948102"/>
    <lineage>
        <taxon>Bacteria</taxon>
        <taxon>Bacillati</taxon>
        <taxon>Actinomycetota</taxon>
        <taxon>Actinomycetes</taxon>
        <taxon>Mycobacteriales</taxon>
        <taxon>Mycobacteriaceae</taxon>
        <taxon>Mycobacteroides</taxon>
    </lineage>
</organism>
<dbReference type="OrthoDB" id="2273115at2"/>
<dbReference type="AlphaFoldDB" id="A0A1S1L4A2"/>
<evidence type="ECO:0000259" key="1">
    <source>
        <dbReference type="Pfam" id="PF01557"/>
    </source>
</evidence>
<dbReference type="SUPFAM" id="SSF56529">
    <property type="entry name" value="FAH"/>
    <property type="match status" value="1"/>
</dbReference>
<feature type="domain" description="Fumarylacetoacetase-like C-terminal" evidence="1">
    <location>
        <begin position="74"/>
        <end position="298"/>
    </location>
</feature>
<sequence length="310" mass="33739">MRWVTYGTLKEPDRAGLIRGDMIHALKPGVTLLNLLDEQDGLAAAKQQALTSPDQVVPLSSVELRAPLQPRSIRDCLGFLQHLHNCASGGQFEISERYAQVPAFYFANTAAVVGPHDDVPISPGTQQFDYELEVCAVIGKSGANIRREDAPDHIAGYMILCDWSARDLQVQDMSMGLGPSKGKDGVNTLGPMLVTPDELAPHRGRKGFALSMTGQVNGETVSHGSWDDIDWDFADMIAYTSRGTQLRPGDIIGSGTVPTGCLLEHYRMEPDNFRGWLAPGDEVRLVVDKLGEIHQRVVDGPALHPLSTGF</sequence>
<dbReference type="GO" id="GO:0003824">
    <property type="term" value="F:catalytic activity"/>
    <property type="evidence" value="ECO:0007669"/>
    <property type="project" value="InterPro"/>
</dbReference>
<accession>A0A1S1L4A2</accession>
<dbReference type="STRING" id="948102.BKG76_23285"/>